<name>L8TXP8_9MICC</name>
<protein>
    <submittedName>
        <fullName evidence="1">Heavy metal-translocating P-type ATPase</fullName>
    </submittedName>
</protein>
<dbReference type="AlphaFoldDB" id="L8TXP8"/>
<sequence length="53" mass="5389">MTGYIPAVTGALLQELVDLATIVNGLRALHGADRLPGMTSSPAGATSGEAEYM</sequence>
<comment type="caution">
    <text evidence="1">The sequence shown here is derived from an EMBL/GenBank/DDBJ whole genome shotgun (WGS) entry which is preliminary data.</text>
</comment>
<reference evidence="2" key="1">
    <citation type="journal article" date="2013" name="Genome Announc.">
        <title>Draft Genome Sequence of the 2-Chloro-4-Nitrophenol-Degrading Bacterium Arthrobacter sp. Strain SJCon.</title>
        <authorList>
            <person name="Vikram S."/>
            <person name="Kumar S."/>
            <person name="Vaidya B."/>
            <person name="Pinnaka A.K."/>
            <person name="Raghava G.P."/>
        </authorList>
    </citation>
    <scope>NUCLEOTIDE SEQUENCE [LARGE SCALE GENOMIC DNA]</scope>
    <source>
        <strain evidence="2">SJCon</strain>
    </source>
</reference>
<dbReference type="PATRIC" id="fig|683150.5.peg.149"/>
<dbReference type="EMBL" id="AOFD01000002">
    <property type="protein sequence ID" value="ELT46014.1"/>
    <property type="molecule type" value="Genomic_DNA"/>
</dbReference>
<dbReference type="Proteomes" id="UP000011189">
    <property type="component" value="Unassembled WGS sequence"/>
</dbReference>
<proteinExistence type="predicted"/>
<accession>L8TXP8</accession>
<organism evidence="1 2">
    <name type="scientific">Arthrobacter nitrophenolicus</name>
    <dbReference type="NCBI Taxonomy" id="683150"/>
    <lineage>
        <taxon>Bacteria</taxon>
        <taxon>Bacillati</taxon>
        <taxon>Actinomycetota</taxon>
        <taxon>Actinomycetes</taxon>
        <taxon>Micrococcales</taxon>
        <taxon>Micrococcaceae</taxon>
        <taxon>Arthrobacter</taxon>
    </lineage>
</organism>
<gene>
    <name evidence="1" type="ORF">G205_00749</name>
</gene>
<evidence type="ECO:0000313" key="2">
    <source>
        <dbReference type="Proteomes" id="UP000011189"/>
    </source>
</evidence>
<evidence type="ECO:0000313" key="1">
    <source>
        <dbReference type="EMBL" id="ELT46014.1"/>
    </source>
</evidence>
<keyword evidence="2" id="KW-1185">Reference proteome</keyword>